<proteinExistence type="predicted"/>
<dbReference type="CDD" id="cd12797">
    <property type="entry name" value="M23_peptidase"/>
    <property type="match status" value="1"/>
</dbReference>
<keyword evidence="4" id="KW-1185">Reference proteome</keyword>
<dbReference type="InterPro" id="IPR050570">
    <property type="entry name" value="Cell_wall_metabolism_enzyme"/>
</dbReference>
<dbReference type="PANTHER" id="PTHR21666">
    <property type="entry name" value="PEPTIDASE-RELATED"/>
    <property type="match status" value="1"/>
</dbReference>
<evidence type="ECO:0000313" key="3">
    <source>
        <dbReference type="EMBL" id="MDR6967945.1"/>
    </source>
</evidence>
<dbReference type="Pfam" id="PF01551">
    <property type="entry name" value="Peptidase_M23"/>
    <property type="match status" value="1"/>
</dbReference>
<feature type="chain" id="PRO_5047493913" description="M23ase beta-sheet core domain-containing protein" evidence="1">
    <location>
        <begin position="17"/>
        <end position="565"/>
    </location>
</feature>
<evidence type="ECO:0000256" key="1">
    <source>
        <dbReference type="SAM" id="SignalP"/>
    </source>
</evidence>
<protein>
    <recommendedName>
        <fullName evidence="2">M23ase beta-sheet core domain-containing protein</fullName>
    </recommendedName>
</protein>
<evidence type="ECO:0000259" key="2">
    <source>
        <dbReference type="Pfam" id="PF01551"/>
    </source>
</evidence>
<dbReference type="SUPFAM" id="SSF51261">
    <property type="entry name" value="Duplicated hybrid motif"/>
    <property type="match status" value="1"/>
</dbReference>
<sequence>MTFRLLFLLLAMPVFSQVNYPKDYFKSPLDIPLSLSGSFGELRSNHFHTGLDFKTQQKEGLNVYASADGYVSRIKISTFGYGKAIYITHPNGFTTVYGHLKKASPTIEAFIRDNHYKEETYEIEMFLKPEELLIKQGEIIAFSGNSGGSGGPHLHFEIRETESEKPVNPLLFGFDALIKDTKKPVVTTLMAYPVGENSTVNQSLQPITLNISLQADGSYVSEKVLVNGKVGFGISAYDTFDFNYNKNGLFKVQSYLNGNPHFGYEFNTFAFDESRYINALLDFYRFKKMGVRIQRLFMVNPYPLSLIKTNEKFGVIEVKPNLTNNYRIEVSDFNNNKVVVNVPIQYSPIAPTIASNVKKTDYFLKANNDNIYKKDNMSVFVPAGTFYDDFYLNFDVQNETLTFHDDSVPVHKNFTVTIENSSFSPEEKEKMFIASVSGKSLSFNFTKIKDSVFTSYTKNLGQFALAKDTTPPKISQVNIPEGKWLSKQNNLKLTISDNLSGIKSYNGYLNGKWILFEYDYKTKTLTHEFDERFINEGRNDLKVVVSDNVGNSTIFETHFFRSQKQ</sequence>
<keyword evidence="1" id="KW-0732">Signal</keyword>
<dbReference type="RefSeq" id="WP_310026327.1">
    <property type="nucleotide sequence ID" value="NZ_JAVDVI010000007.1"/>
</dbReference>
<feature type="signal peptide" evidence="1">
    <location>
        <begin position="1"/>
        <end position="16"/>
    </location>
</feature>
<dbReference type="Gene3D" id="2.70.70.10">
    <property type="entry name" value="Glucose Permease (Domain IIA)"/>
    <property type="match status" value="1"/>
</dbReference>
<dbReference type="EMBL" id="JAVDVI010000007">
    <property type="protein sequence ID" value="MDR6967945.1"/>
    <property type="molecule type" value="Genomic_DNA"/>
</dbReference>
<evidence type="ECO:0000313" key="4">
    <source>
        <dbReference type="Proteomes" id="UP001255185"/>
    </source>
</evidence>
<dbReference type="Proteomes" id="UP001255185">
    <property type="component" value="Unassembled WGS sequence"/>
</dbReference>
<name>A0ABU1TPN1_9FLAO</name>
<dbReference type="PANTHER" id="PTHR21666:SF285">
    <property type="entry name" value="M23 FAMILY METALLOPEPTIDASE"/>
    <property type="match status" value="1"/>
</dbReference>
<gene>
    <name evidence="3" type="ORF">J2X31_001959</name>
</gene>
<dbReference type="InterPro" id="IPR011055">
    <property type="entry name" value="Dup_hybrid_motif"/>
</dbReference>
<organism evidence="3 4">
    <name type="scientific">Flavobacterium arsenatis</name>
    <dbReference type="NCBI Taxonomy" id="1484332"/>
    <lineage>
        <taxon>Bacteria</taxon>
        <taxon>Pseudomonadati</taxon>
        <taxon>Bacteroidota</taxon>
        <taxon>Flavobacteriia</taxon>
        <taxon>Flavobacteriales</taxon>
        <taxon>Flavobacteriaceae</taxon>
        <taxon>Flavobacterium</taxon>
    </lineage>
</organism>
<dbReference type="InterPro" id="IPR016047">
    <property type="entry name" value="M23ase_b-sheet_dom"/>
</dbReference>
<accession>A0ABU1TPN1</accession>
<feature type="domain" description="M23ase beta-sheet core" evidence="2">
    <location>
        <begin position="47"/>
        <end position="169"/>
    </location>
</feature>
<reference evidence="3 4" key="1">
    <citation type="submission" date="2023-07" db="EMBL/GenBank/DDBJ databases">
        <title>Sorghum-associated microbial communities from plants grown in Nebraska, USA.</title>
        <authorList>
            <person name="Schachtman D."/>
        </authorList>
    </citation>
    <scope>NUCLEOTIDE SEQUENCE [LARGE SCALE GENOMIC DNA]</scope>
    <source>
        <strain evidence="3 4">3773</strain>
    </source>
</reference>
<comment type="caution">
    <text evidence="3">The sequence shown here is derived from an EMBL/GenBank/DDBJ whole genome shotgun (WGS) entry which is preliminary data.</text>
</comment>